<feature type="region of interest" description="Disordered" evidence="1">
    <location>
        <begin position="1"/>
        <end position="30"/>
    </location>
</feature>
<name>A0A5B7IMQ9_PORTR</name>
<evidence type="ECO:0000313" key="2">
    <source>
        <dbReference type="EMBL" id="MPC85152.1"/>
    </source>
</evidence>
<evidence type="ECO:0000256" key="1">
    <source>
        <dbReference type="SAM" id="MobiDB-lite"/>
    </source>
</evidence>
<comment type="caution">
    <text evidence="2">The sequence shown here is derived from an EMBL/GenBank/DDBJ whole genome shotgun (WGS) entry which is preliminary data.</text>
</comment>
<accession>A0A5B7IMQ9</accession>
<sequence length="75" mass="7839">MMLNLTKKEMEEESKGGRGGGGEGGGREVREGGALVVTSYEAGRFYLIIQNDATVSGSSQCSGKQKGGHRVSSET</sequence>
<organism evidence="2 3">
    <name type="scientific">Portunus trituberculatus</name>
    <name type="common">Swimming crab</name>
    <name type="synonym">Neptunus trituberculatus</name>
    <dbReference type="NCBI Taxonomy" id="210409"/>
    <lineage>
        <taxon>Eukaryota</taxon>
        <taxon>Metazoa</taxon>
        <taxon>Ecdysozoa</taxon>
        <taxon>Arthropoda</taxon>
        <taxon>Crustacea</taxon>
        <taxon>Multicrustacea</taxon>
        <taxon>Malacostraca</taxon>
        <taxon>Eumalacostraca</taxon>
        <taxon>Eucarida</taxon>
        <taxon>Decapoda</taxon>
        <taxon>Pleocyemata</taxon>
        <taxon>Brachyura</taxon>
        <taxon>Eubrachyura</taxon>
        <taxon>Portunoidea</taxon>
        <taxon>Portunidae</taxon>
        <taxon>Portuninae</taxon>
        <taxon>Portunus</taxon>
    </lineage>
</organism>
<dbReference type="Proteomes" id="UP000324222">
    <property type="component" value="Unassembled WGS sequence"/>
</dbReference>
<keyword evidence="3" id="KW-1185">Reference proteome</keyword>
<proteinExistence type="predicted"/>
<dbReference type="AlphaFoldDB" id="A0A5B7IMQ9"/>
<feature type="region of interest" description="Disordered" evidence="1">
    <location>
        <begin position="55"/>
        <end position="75"/>
    </location>
</feature>
<reference evidence="2 3" key="1">
    <citation type="submission" date="2019-05" db="EMBL/GenBank/DDBJ databases">
        <title>Another draft genome of Portunus trituberculatus and its Hox gene families provides insights of decapod evolution.</title>
        <authorList>
            <person name="Jeong J.-H."/>
            <person name="Song I."/>
            <person name="Kim S."/>
            <person name="Choi T."/>
            <person name="Kim D."/>
            <person name="Ryu S."/>
            <person name="Kim W."/>
        </authorList>
    </citation>
    <scope>NUCLEOTIDE SEQUENCE [LARGE SCALE GENOMIC DNA]</scope>
    <source>
        <tissue evidence="2">Muscle</tissue>
    </source>
</reference>
<feature type="compositionally biased region" description="Basic and acidic residues" evidence="1">
    <location>
        <begin position="1"/>
        <end position="16"/>
    </location>
</feature>
<dbReference type="EMBL" id="VSRR010067504">
    <property type="protein sequence ID" value="MPC85152.1"/>
    <property type="molecule type" value="Genomic_DNA"/>
</dbReference>
<protein>
    <submittedName>
        <fullName evidence="2">Uncharacterized protein</fullName>
    </submittedName>
</protein>
<gene>
    <name evidence="2" type="ORF">E2C01_079914</name>
</gene>
<evidence type="ECO:0000313" key="3">
    <source>
        <dbReference type="Proteomes" id="UP000324222"/>
    </source>
</evidence>